<evidence type="ECO:0000256" key="3">
    <source>
        <dbReference type="ARBA" id="ARBA00022448"/>
    </source>
</evidence>
<evidence type="ECO:0000256" key="2">
    <source>
        <dbReference type="ARBA" id="ARBA00009440"/>
    </source>
</evidence>
<evidence type="ECO:0000259" key="6">
    <source>
        <dbReference type="PROSITE" id="PS50893"/>
    </source>
</evidence>
<protein>
    <submittedName>
        <fullName evidence="7">ABC transporter ATP-binding protein</fullName>
    </submittedName>
</protein>
<evidence type="ECO:0000313" key="8">
    <source>
        <dbReference type="Proteomes" id="UP000249467"/>
    </source>
</evidence>
<dbReference type="GO" id="GO:0005886">
    <property type="term" value="C:plasma membrane"/>
    <property type="evidence" value="ECO:0007669"/>
    <property type="project" value="UniProtKB-SubCell"/>
</dbReference>
<dbReference type="InterPro" id="IPR050166">
    <property type="entry name" value="ABC_transporter_ATP-bind"/>
</dbReference>
<dbReference type="InterPro" id="IPR003593">
    <property type="entry name" value="AAA+_ATPase"/>
</dbReference>
<name>A0A2W4W7U4_9CYAN</name>
<dbReference type="Gene3D" id="3.40.50.300">
    <property type="entry name" value="P-loop containing nucleotide triphosphate hydrolases"/>
    <property type="match status" value="1"/>
</dbReference>
<keyword evidence="3" id="KW-0813">Transport</keyword>
<organism evidence="7 8">
    <name type="scientific">Pseudanabaena frigida</name>
    <dbReference type="NCBI Taxonomy" id="945775"/>
    <lineage>
        <taxon>Bacteria</taxon>
        <taxon>Bacillati</taxon>
        <taxon>Cyanobacteriota</taxon>
        <taxon>Cyanophyceae</taxon>
        <taxon>Pseudanabaenales</taxon>
        <taxon>Pseudanabaenaceae</taxon>
        <taxon>Pseudanabaena</taxon>
    </lineage>
</organism>
<dbReference type="Pfam" id="PF00005">
    <property type="entry name" value="ABC_tran"/>
    <property type="match status" value="1"/>
</dbReference>
<sequence length="250" mass="28216">MLLLEGLHKRFSNGFVGLESVDLAVNKTEIVSLIGTSGCGKSTLLRIIAGLDFPTYGTVRIDEEIITKPHPDISIIFQEARLMPWLTVWENIQFGLQDLPRSRRNLLTGEIIAKVGLTEFAQLLPRQLSGGMAQRVAIARALVTHPSILLLDEPFSALDAFTRLSLQDHLLQIWSYSQPTMILVTHDVEEALMLSDRVIVMRGNPGRIHQKFVIDLPRPRRRTDLHLQYWKEKLLDALDLSIGDRLPVEA</sequence>
<evidence type="ECO:0000313" key="7">
    <source>
        <dbReference type="EMBL" id="PZO38019.1"/>
    </source>
</evidence>
<evidence type="ECO:0000256" key="4">
    <source>
        <dbReference type="ARBA" id="ARBA00022741"/>
    </source>
</evidence>
<evidence type="ECO:0000256" key="5">
    <source>
        <dbReference type="ARBA" id="ARBA00022840"/>
    </source>
</evidence>
<comment type="subcellular location">
    <subcellularLocation>
        <location evidence="1">Cell inner membrane</location>
        <topology evidence="1">Peripheral membrane protein</topology>
    </subcellularLocation>
</comment>
<dbReference type="AlphaFoldDB" id="A0A2W4W7U4"/>
<reference evidence="7 8" key="2">
    <citation type="submission" date="2018-06" db="EMBL/GenBank/DDBJ databases">
        <title>Metagenomic assembly of (sub)arctic Cyanobacteria and their associated microbiome from non-axenic cultures.</title>
        <authorList>
            <person name="Baurain D."/>
        </authorList>
    </citation>
    <scope>NUCLEOTIDE SEQUENCE [LARGE SCALE GENOMIC DNA]</scope>
    <source>
        <strain evidence="7">ULC066bin1</strain>
    </source>
</reference>
<feature type="domain" description="ABC transporter" evidence="6">
    <location>
        <begin position="2"/>
        <end position="228"/>
    </location>
</feature>
<reference evidence="7 8" key="1">
    <citation type="submission" date="2018-04" db="EMBL/GenBank/DDBJ databases">
        <authorList>
            <person name="Go L.Y."/>
            <person name="Mitchell J.A."/>
        </authorList>
    </citation>
    <scope>NUCLEOTIDE SEQUENCE [LARGE SCALE GENOMIC DNA]</scope>
    <source>
        <strain evidence="7">ULC066bin1</strain>
    </source>
</reference>
<evidence type="ECO:0000256" key="1">
    <source>
        <dbReference type="ARBA" id="ARBA00004417"/>
    </source>
</evidence>
<dbReference type="PANTHER" id="PTHR42788">
    <property type="entry name" value="TAURINE IMPORT ATP-BINDING PROTEIN-RELATED"/>
    <property type="match status" value="1"/>
</dbReference>
<dbReference type="EMBL" id="QBML01000026">
    <property type="protein sequence ID" value="PZO38019.1"/>
    <property type="molecule type" value="Genomic_DNA"/>
</dbReference>
<dbReference type="InterPro" id="IPR003439">
    <property type="entry name" value="ABC_transporter-like_ATP-bd"/>
</dbReference>
<dbReference type="GO" id="GO:0005524">
    <property type="term" value="F:ATP binding"/>
    <property type="evidence" value="ECO:0007669"/>
    <property type="project" value="UniProtKB-KW"/>
</dbReference>
<dbReference type="CDD" id="cd03293">
    <property type="entry name" value="ABC_NrtD_SsuB_transporters"/>
    <property type="match status" value="1"/>
</dbReference>
<dbReference type="PROSITE" id="PS00211">
    <property type="entry name" value="ABC_TRANSPORTER_1"/>
    <property type="match status" value="1"/>
</dbReference>
<dbReference type="Proteomes" id="UP000249467">
    <property type="component" value="Unassembled WGS sequence"/>
</dbReference>
<comment type="caution">
    <text evidence="7">The sequence shown here is derived from an EMBL/GenBank/DDBJ whole genome shotgun (WGS) entry which is preliminary data.</text>
</comment>
<dbReference type="PROSITE" id="PS50893">
    <property type="entry name" value="ABC_TRANSPORTER_2"/>
    <property type="match status" value="1"/>
</dbReference>
<proteinExistence type="inferred from homology"/>
<comment type="similarity">
    <text evidence="2">Belongs to the ABC transporter superfamily. Nitrate/nitrite/cyanate uptake transporter (NitT) (TC 3.A.1.16) family.</text>
</comment>
<dbReference type="InterPro" id="IPR017871">
    <property type="entry name" value="ABC_transporter-like_CS"/>
</dbReference>
<accession>A0A2W4W7U4</accession>
<dbReference type="SUPFAM" id="SSF52540">
    <property type="entry name" value="P-loop containing nucleoside triphosphate hydrolases"/>
    <property type="match status" value="1"/>
</dbReference>
<dbReference type="PANTHER" id="PTHR42788:SF19">
    <property type="entry name" value="ALIPHATIC SULFONATES IMPORT ATP-BINDING PROTEIN SSUB 2"/>
    <property type="match status" value="1"/>
</dbReference>
<dbReference type="GO" id="GO:0016887">
    <property type="term" value="F:ATP hydrolysis activity"/>
    <property type="evidence" value="ECO:0007669"/>
    <property type="project" value="InterPro"/>
</dbReference>
<keyword evidence="5 7" id="KW-0067">ATP-binding</keyword>
<dbReference type="InterPro" id="IPR027417">
    <property type="entry name" value="P-loop_NTPase"/>
</dbReference>
<keyword evidence="4" id="KW-0547">Nucleotide-binding</keyword>
<gene>
    <name evidence="7" type="ORF">DCF19_17390</name>
</gene>
<dbReference type="SMART" id="SM00382">
    <property type="entry name" value="AAA"/>
    <property type="match status" value="1"/>
</dbReference>